<keyword evidence="2" id="KW-1185">Reference proteome</keyword>
<name>A0ABW6XJ24_9ACTN</name>
<accession>A0ABW6XJ24</accession>
<protein>
    <submittedName>
        <fullName evidence="1">Uncharacterized protein</fullName>
    </submittedName>
</protein>
<organism evidence="1 2">
    <name type="scientific">Streptomyces flavochromogenes</name>
    <dbReference type="NCBI Taxonomy" id="68199"/>
    <lineage>
        <taxon>Bacteria</taxon>
        <taxon>Bacillati</taxon>
        <taxon>Actinomycetota</taxon>
        <taxon>Actinomycetes</taxon>
        <taxon>Kitasatosporales</taxon>
        <taxon>Streptomycetaceae</taxon>
        <taxon>Streptomyces</taxon>
    </lineage>
</organism>
<dbReference type="EMBL" id="JBIBDZ010000001">
    <property type="protein sequence ID" value="MFF5917483.1"/>
    <property type="molecule type" value="Genomic_DNA"/>
</dbReference>
<proteinExistence type="predicted"/>
<reference evidence="1 2" key="1">
    <citation type="submission" date="2024-10" db="EMBL/GenBank/DDBJ databases">
        <title>The Natural Products Discovery Center: Release of the First 8490 Sequenced Strains for Exploring Actinobacteria Biosynthetic Diversity.</title>
        <authorList>
            <person name="Kalkreuter E."/>
            <person name="Kautsar S.A."/>
            <person name="Yang D."/>
            <person name="Bader C.D."/>
            <person name="Teijaro C.N."/>
            <person name="Fluegel L."/>
            <person name="Davis C.M."/>
            <person name="Simpson J.R."/>
            <person name="Lauterbach L."/>
            <person name="Steele A.D."/>
            <person name="Gui C."/>
            <person name="Meng S."/>
            <person name="Li G."/>
            <person name="Viehrig K."/>
            <person name="Ye F."/>
            <person name="Su P."/>
            <person name="Kiefer A.F."/>
            <person name="Nichols A."/>
            <person name="Cepeda A.J."/>
            <person name="Yan W."/>
            <person name="Fan B."/>
            <person name="Jiang Y."/>
            <person name="Adhikari A."/>
            <person name="Zheng C.-J."/>
            <person name="Schuster L."/>
            <person name="Cowan T.M."/>
            <person name="Smanski M.J."/>
            <person name="Chevrette M.G."/>
            <person name="De Carvalho L.P.S."/>
            <person name="Shen B."/>
        </authorList>
    </citation>
    <scope>NUCLEOTIDE SEQUENCE [LARGE SCALE GENOMIC DNA]</scope>
    <source>
        <strain evidence="1 2">NPDC012605</strain>
    </source>
</reference>
<gene>
    <name evidence="1" type="ORF">ACFY8C_03945</name>
</gene>
<comment type="caution">
    <text evidence="1">The sequence shown here is derived from an EMBL/GenBank/DDBJ whole genome shotgun (WGS) entry which is preliminary data.</text>
</comment>
<sequence>MRRDRVPRRLTVESTVWLWTVGHHHTPDCLTFLTLRRAENRHTQLRLVFREGPGRVVAGYPFGAGDIAATGAGAILNLNEPGVVRRFLDEAAARGLLPSAHGIHDEDGWPLYDTLTAGDGPGAPEAGSG</sequence>
<dbReference type="Proteomes" id="UP001602370">
    <property type="component" value="Unassembled WGS sequence"/>
</dbReference>
<dbReference type="RefSeq" id="WP_388304912.1">
    <property type="nucleotide sequence ID" value="NZ_JBIBDZ010000001.1"/>
</dbReference>
<evidence type="ECO:0000313" key="2">
    <source>
        <dbReference type="Proteomes" id="UP001602370"/>
    </source>
</evidence>
<evidence type="ECO:0000313" key="1">
    <source>
        <dbReference type="EMBL" id="MFF5917483.1"/>
    </source>
</evidence>